<comment type="subcellular location">
    <subcellularLocation>
        <location evidence="1 4">Periplasm</location>
    </subcellularLocation>
</comment>
<accession>A0A328AUZ4</accession>
<dbReference type="InterPro" id="IPR013974">
    <property type="entry name" value="SAF"/>
</dbReference>
<dbReference type="InterPro" id="IPR017585">
    <property type="entry name" value="SAF_FlgA"/>
</dbReference>
<evidence type="ECO:0000256" key="1">
    <source>
        <dbReference type="ARBA" id="ARBA00004418"/>
    </source>
</evidence>
<feature type="domain" description="SAF" evidence="5">
    <location>
        <begin position="113"/>
        <end position="173"/>
    </location>
</feature>
<comment type="caution">
    <text evidence="6">The sequence shown here is derived from an EMBL/GenBank/DDBJ whole genome shotgun (WGS) entry which is preliminary data.</text>
</comment>
<dbReference type="SMART" id="SM00858">
    <property type="entry name" value="SAF"/>
    <property type="match status" value="1"/>
</dbReference>
<dbReference type="EMBL" id="QFYR01000001">
    <property type="protein sequence ID" value="RAK58035.1"/>
    <property type="molecule type" value="Genomic_DNA"/>
</dbReference>
<keyword evidence="3 4" id="KW-0574">Periplasm</keyword>
<protein>
    <recommendedName>
        <fullName evidence="4">Flagella basal body P-ring formation protein FlgA</fullName>
    </recommendedName>
</protein>
<keyword evidence="4" id="KW-1005">Bacterial flagellum biogenesis</keyword>
<evidence type="ECO:0000313" key="7">
    <source>
        <dbReference type="Proteomes" id="UP000249725"/>
    </source>
</evidence>
<evidence type="ECO:0000313" key="6">
    <source>
        <dbReference type="EMBL" id="RAK58035.1"/>
    </source>
</evidence>
<keyword evidence="7" id="KW-1185">Reference proteome</keyword>
<dbReference type="Proteomes" id="UP000249725">
    <property type="component" value="Unassembled WGS sequence"/>
</dbReference>
<keyword evidence="6" id="KW-0969">Cilium</keyword>
<dbReference type="RefSeq" id="WP_111514485.1">
    <property type="nucleotide sequence ID" value="NZ_QFYR01000001.1"/>
</dbReference>
<dbReference type="PANTHER" id="PTHR36307:SF1">
    <property type="entry name" value="FLAGELLA BASAL BODY P-RING FORMATION PROTEIN FLGA"/>
    <property type="match status" value="1"/>
</dbReference>
<evidence type="ECO:0000256" key="3">
    <source>
        <dbReference type="ARBA" id="ARBA00022764"/>
    </source>
</evidence>
<dbReference type="PANTHER" id="PTHR36307">
    <property type="entry name" value="FLAGELLA BASAL BODY P-RING FORMATION PROTEIN FLGA"/>
    <property type="match status" value="1"/>
</dbReference>
<evidence type="ECO:0000256" key="2">
    <source>
        <dbReference type="ARBA" id="ARBA00022729"/>
    </source>
</evidence>
<dbReference type="Pfam" id="PF13144">
    <property type="entry name" value="ChapFlgA"/>
    <property type="match status" value="1"/>
</dbReference>
<dbReference type="NCBIfam" id="TIGR03170">
    <property type="entry name" value="flgA_cterm"/>
    <property type="match status" value="1"/>
</dbReference>
<comment type="function">
    <text evidence="4">Involved in the assembly process of the P-ring formation. It may associate with FlgF on the rod constituting a structure essential for the P-ring assembly or may act as a modulator protein for the P-ring assembly.</text>
</comment>
<dbReference type="OrthoDB" id="7171936at2"/>
<dbReference type="InterPro" id="IPR039246">
    <property type="entry name" value="Flagellar_FlgA"/>
</dbReference>
<organism evidence="6 7">
    <name type="scientific">Phenylobacterium deserti</name>
    <dbReference type="NCBI Taxonomy" id="1914756"/>
    <lineage>
        <taxon>Bacteria</taxon>
        <taxon>Pseudomonadati</taxon>
        <taxon>Pseudomonadota</taxon>
        <taxon>Alphaproteobacteria</taxon>
        <taxon>Caulobacterales</taxon>
        <taxon>Caulobacteraceae</taxon>
        <taxon>Phenylobacterium</taxon>
    </lineage>
</organism>
<dbReference type="Gene3D" id="2.30.30.760">
    <property type="match status" value="1"/>
</dbReference>
<keyword evidence="6" id="KW-0282">Flagellum</keyword>
<keyword evidence="6" id="KW-0966">Cell projection</keyword>
<dbReference type="AlphaFoldDB" id="A0A328AUZ4"/>
<dbReference type="GO" id="GO:0044780">
    <property type="term" value="P:bacterial-type flagellum assembly"/>
    <property type="evidence" value="ECO:0007669"/>
    <property type="project" value="InterPro"/>
</dbReference>
<proteinExistence type="inferred from homology"/>
<comment type="similarity">
    <text evidence="4">Belongs to the FlgA family.</text>
</comment>
<dbReference type="GO" id="GO:0042597">
    <property type="term" value="C:periplasmic space"/>
    <property type="evidence" value="ECO:0007669"/>
    <property type="project" value="UniProtKB-SubCell"/>
</dbReference>
<name>A0A328AUZ4_9CAUL</name>
<keyword evidence="2 4" id="KW-0732">Signal</keyword>
<evidence type="ECO:0000256" key="4">
    <source>
        <dbReference type="RuleBase" id="RU362063"/>
    </source>
</evidence>
<gene>
    <name evidence="6" type="primary">flgA</name>
    <name evidence="6" type="ORF">DJ018_09035</name>
</gene>
<feature type="chain" id="PRO_5016194732" description="Flagella basal body P-ring formation protein FlgA" evidence="4">
    <location>
        <begin position="20"/>
        <end position="250"/>
    </location>
</feature>
<evidence type="ECO:0000259" key="5">
    <source>
        <dbReference type="SMART" id="SM00858"/>
    </source>
</evidence>
<sequence length="250" mass="24736">MKRLLLLAACAVLATPALAGTPVTLKADTSDADGVVTLGDLFDGAGAAAARPVATRTGASLVLNAAAVQMAARRAGLDWANAEGFKTLVVRGPQTAAATGLGPAGAPAARGNVEVLTWARSLAAGEVVQPTDLVWGKAVAAPADAPSDADAIIGLAARRPLRAGAVVAQRDVAAQVIRANDLVTVVFEADGISLSLQGKAMTAGAVGEAISVQNPASKKILQAVVTGPGQAAVGPAAIPASRSTTRYAAR</sequence>
<feature type="signal peptide" evidence="4">
    <location>
        <begin position="1"/>
        <end position="19"/>
    </location>
</feature>
<reference evidence="7" key="1">
    <citation type="submission" date="2018-05" db="EMBL/GenBank/DDBJ databases">
        <authorList>
            <person name="Li X."/>
        </authorList>
    </citation>
    <scope>NUCLEOTIDE SEQUENCE [LARGE SCALE GENOMIC DNA]</scope>
    <source>
        <strain evidence="7">YIM 73061</strain>
    </source>
</reference>